<gene>
    <name evidence="1" type="ORF">FZC34_01525</name>
</gene>
<reference evidence="1 2" key="1">
    <citation type="submission" date="2019-08" db="EMBL/GenBank/DDBJ databases">
        <title>Highly reduced genomes of protist endosymbionts show evolutionary convergence.</title>
        <authorList>
            <person name="George E."/>
            <person name="Husnik F."/>
            <person name="Tashyreva D."/>
            <person name="Prokopchuk G."/>
            <person name="Horak A."/>
            <person name="Kwong W.K."/>
            <person name="Lukes J."/>
            <person name="Keeling P.J."/>
        </authorList>
    </citation>
    <scope>NUCLEOTIDE SEQUENCE [LARGE SCALE GENOMIC DNA]</scope>
    <source>
        <strain evidence="1">1604LC</strain>
    </source>
</reference>
<keyword evidence="2" id="KW-1185">Reference proteome</keyword>
<protein>
    <submittedName>
        <fullName evidence="1">Uncharacterized protein</fullName>
    </submittedName>
</protein>
<proteinExistence type="predicted"/>
<name>A0A5C0UER5_9PROT</name>
<dbReference type="Proteomes" id="UP000325004">
    <property type="component" value="Chromosome"/>
</dbReference>
<dbReference type="RefSeq" id="WP_148971707.1">
    <property type="nucleotide sequence ID" value="NZ_CP043316.1"/>
</dbReference>
<organism evidence="1 2">
    <name type="scientific">Candidatus Cytomitobacter primus</name>
    <dbReference type="NCBI Taxonomy" id="2066024"/>
    <lineage>
        <taxon>Bacteria</taxon>
        <taxon>Pseudomonadati</taxon>
        <taxon>Pseudomonadota</taxon>
        <taxon>Alphaproteobacteria</taxon>
        <taxon>Holosporales</taxon>
        <taxon>Holosporaceae</taxon>
        <taxon>Candidatus Cytomitobacter</taxon>
    </lineage>
</organism>
<evidence type="ECO:0000313" key="2">
    <source>
        <dbReference type="Proteomes" id="UP000325004"/>
    </source>
</evidence>
<dbReference type="KEGG" id="cpri:FZC34_01525"/>
<sequence>MFIYNTDVHAFTFNVKIAEKLVDQGKYEKIFQEEDGKIIYLGLAINCNSILDGKNLTNFIEPKNVRKRDFLPRGEFNESNTTLITYDQAKNLHKDAENAIILMRSEYMLLNNRHRPWAFHNDIFWLFREGNVCLIEGCELQFNGGYFDYTIHASHLLSEEILGYKFIMQDNVLLHNIPYSNNQRKLSQKIRSKMREFTSNLQQ</sequence>
<accession>A0A5C0UER5</accession>
<dbReference type="EMBL" id="CP043316">
    <property type="protein sequence ID" value="QEK38586.1"/>
    <property type="molecule type" value="Genomic_DNA"/>
</dbReference>
<dbReference type="AlphaFoldDB" id="A0A5C0UER5"/>
<evidence type="ECO:0000313" key="1">
    <source>
        <dbReference type="EMBL" id="QEK38586.1"/>
    </source>
</evidence>